<evidence type="ECO:0000313" key="5">
    <source>
        <dbReference type="EMBL" id="MFD1811161.1"/>
    </source>
</evidence>
<dbReference type="RefSeq" id="WP_007532067.1">
    <property type="nucleotide sequence ID" value="NZ_JBHUFB010000005.1"/>
</dbReference>
<dbReference type="InterPro" id="IPR050109">
    <property type="entry name" value="HTH-type_TetR-like_transc_reg"/>
</dbReference>
<dbReference type="Proteomes" id="UP001597286">
    <property type="component" value="Unassembled WGS sequence"/>
</dbReference>
<dbReference type="InterPro" id="IPR036271">
    <property type="entry name" value="Tet_transcr_reg_TetR-rel_C_sf"/>
</dbReference>
<dbReference type="SUPFAM" id="SSF46689">
    <property type="entry name" value="Homeodomain-like"/>
    <property type="match status" value="1"/>
</dbReference>
<evidence type="ECO:0000259" key="4">
    <source>
        <dbReference type="PROSITE" id="PS50977"/>
    </source>
</evidence>
<reference evidence="6" key="1">
    <citation type="journal article" date="2019" name="Int. J. Syst. Evol. Microbiol.">
        <title>The Global Catalogue of Microorganisms (GCM) 10K type strain sequencing project: providing services to taxonomists for standard genome sequencing and annotation.</title>
        <authorList>
            <consortium name="The Broad Institute Genomics Platform"/>
            <consortium name="The Broad Institute Genome Sequencing Center for Infectious Disease"/>
            <person name="Wu L."/>
            <person name="Ma J."/>
        </authorList>
    </citation>
    <scope>NUCLEOTIDE SEQUENCE [LARGE SCALE GENOMIC DNA]</scope>
    <source>
        <strain evidence="6">DT72</strain>
    </source>
</reference>
<dbReference type="Pfam" id="PF17938">
    <property type="entry name" value="TetR_C_29"/>
    <property type="match status" value="1"/>
</dbReference>
<dbReference type="SUPFAM" id="SSF48498">
    <property type="entry name" value="Tetracyclin repressor-like, C-terminal domain"/>
    <property type="match status" value="1"/>
</dbReference>
<dbReference type="InterPro" id="IPR041474">
    <property type="entry name" value="NicS_C"/>
</dbReference>
<name>A0ABW4NYA6_9NOCA</name>
<feature type="region of interest" description="Disordered" evidence="3">
    <location>
        <begin position="1"/>
        <end position="30"/>
    </location>
</feature>
<sequence>MAPAETDQKDPAKKAAGRNRTGRTRNPERTREDILRVATAEFADKGLSGARIDEIAAKTATTKRMLYYYFGDKEGLYRAVLANAYQEIRYEEAQVDIDHLDPEDAIRAVAEITFDHHEAHPDFIRLVSIENTHRGENLAAIEGMAETQQPAIETLERILVRGREQGLFRADVSSLDVHILISSYCVFRIANRYTFGTLFDWDPAAPEHRSHLRTMLGDVVLSYLRSRPRRVN</sequence>
<gene>
    <name evidence="5" type="ORF">ACFSJG_02945</name>
</gene>
<dbReference type="InterPro" id="IPR001647">
    <property type="entry name" value="HTH_TetR"/>
</dbReference>
<evidence type="ECO:0000256" key="3">
    <source>
        <dbReference type="SAM" id="MobiDB-lite"/>
    </source>
</evidence>
<evidence type="ECO:0000313" key="6">
    <source>
        <dbReference type="Proteomes" id="UP001597286"/>
    </source>
</evidence>
<dbReference type="PRINTS" id="PR00455">
    <property type="entry name" value="HTHTETR"/>
</dbReference>
<evidence type="ECO:0000256" key="1">
    <source>
        <dbReference type="ARBA" id="ARBA00023125"/>
    </source>
</evidence>
<dbReference type="Pfam" id="PF00440">
    <property type="entry name" value="TetR_N"/>
    <property type="match status" value="1"/>
</dbReference>
<feature type="domain" description="HTH tetR-type" evidence="4">
    <location>
        <begin position="28"/>
        <end position="88"/>
    </location>
</feature>
<dbReference type="InterPro" id="IPR009057">
    <property type="entry name" value="Homeodomain-like_sf"/>
</dbReference>
<comment type="caution">
    <text evidence="5">The sequence shown here is derived from an EMBL/GenBank/DDBJ whole genome shotgun (WGS) entry which is preliminary data.</text>
</comment>
<dbReference type="Gene3D" id="1.10.357.10">
    <property type="entry name" value="Tetracycline Repressor, domain 2"/>
    <property type="match status" value="1"/>
</dbReference>
<accession>A0ABW4NYA6</accession>
<organism evidence="5 6">
    <name type="scientific">Rhodococcus gannanensis</name>
    <dbReference type="NCBI Taxonomy" id="1960308"/>
    <lineage>
        <taxon>Bacteria</taxon>
        <taxon>Bacillati</taxon>
        <taxon>Actinomycetota</taxon>
        <taxon>Actinomycetes</taxon>
        <taxon>Mycobacteriales</taxon>
        <taxon>Nocardiaceae</taxon>
        <taxon>Rhodococcus</taxon>
    </lineage>
</organism>
<dbReference type="EMBL" id="JBHUFB010000005">
    <property type="protein sequence ID" value="MFD1811161.1"/>
    <property type="molecule type" value="Genomic_DNA"/>
</dbReference>
<feature type="DNA-binding region" description="H-T-H motif" evidence="2">
    <location>
        <begin position="51"/>
        <end position="70"/>
    </location>
</feature>
<proteinExistence type="predicted"/>
<dbReference type="PANTHER" id="PTHR30328">
    <property type="entry name" value="TRANSCRIPTIONAL REPRESSOR"/>
    <property type="match status" value="1"/>
</dbReference>
<evidence type="ECO:0000256" key="2">
    <source>
        <dbReference type="PROSITE-ProRule" id="PRU00335"/>
    </source>
</evidence>
<keyword evidence="6" id="KW-1185">Reference proteome</keyword>
<protein>
    <submittedName>
        <fullName evidence="5">TetR/AcrR family transcriptional regulator</fullName>
    </submittedName>
</protein>
<dbReference type="PANTHER" id="PTHR30328:SF54">
    <property type="entry name" value="HTH-TYPE TRANSCRIPTIONAL REPRESSOR SCO4008"/>
    <property type="match status" value="1"/>
</dbReference>
<dbReference type="PROSITE" id="PS50977">
    <property type="entry name" value="HTH_TETR_2"/>
    <property type="match status" value="1"/>
</dbReference>
<feature type="compositionally biased region" description="Basic and acidic residues" evidence="3">
    <location>
        <begin position="1"/>
        <end position="13"/>
    </location>
</feature>
<keyword evidence="1 2" id="KW-0238">DNA-binding</keyword>